<sequence length="720" mass="82712">MIKKLINNFWPAIVITLVIFTFHIRLFFPHSSIYITPDYGRSDSWHFSIANKFYYAQELKKNRVPIWNPHIGMGFPTLAEGQTAIFFLPNLILFRVLPFVWAYNLTLVLSFITAGFGIYMFCRSLGLSKIAATYAGTIFPLGGFFVFHVQHHNLLQTASLMPWLFWTTNEFLVKKKVIFLLALSFILSQQIFAGFPQLTFYSLVALVTFFLLKIYSQKVKKIKLTLLLTFFILLGLALSSIQTFPTYELLKISNRENDPQKILTQFPYKSKNLLQFLDPFLLGSPKDASYPNWVPGKWGIYWESLAYVGIFPLALALSTIFLLFKKGVKNRYNALIFVSITVLSILLSLGKSSPLHPIYSIPLFSIFRVPSRFLLIAQFAIIMLASITLARFSRKKLVQFIIFLLSLANLFYVFLLYNPVGTSSQWFAETDSTKMIKNDVPRRILSIGNFEQWNNFLTSTGWNEKDYYDFARNNLGQNSNLIFNIDQLGAFESLPSKRNSLFYSIVMNGIKKDASEFKIASSSARLLSSANVSHLVSTLYINQNEFEKVGETEKYKDYSFKIYRNLYNHQKVFMTSKYTIARSIDELLGELSNSNFNSNSEIILESKPTETNLTLNNWEAKIVSESPNKVEIKTKTEGKGFLFLAESYYPGWEAFIDDSRTKIYPANITSQAIIIPEGDHQVIFRFKPKSLLYGITLTTISVFLLSIILLNYPFKKMSFK</sequence>
<feature type="transmembrane region" description="Helical" evidence="1">
    <location>
        <begin position="369"/>
        <end position="390"/>
    </location>
</feature>
<dbReference type="Pfam" id="PF09586">
    <property type="entry name" value="YfhO"/>
    <property type="match status" value="1"/>
</dbReference>
<dbReference type="AlphaFoldDB" id="A0A1F5HXS4"/>
<evidence type="ECO:0000256" key="1">
    <source>
        <dbReference type="SAM" id="Phobius"/>
    </source>
</evidence>
<dbReference type="PANTHER" id="PTHR38454">
    <property type="entry name" value="INTEGRAL MEMBRANE PROTEIN-RELATED"/>
    <property type="match status" value="1"/>
</dbReference>
<gene>
    <name evidence="2" type="ORF">A3A60_00955</name>
</gene>
<feature type="transmembrane region" description="Helical" evidence="1">
    <location>
        <begin position="100"/>
        <end position="119"/>
    </location>
</feature>
<feature type="transmembrane region" description="Helical" evidence="1">
    <location>
        <begin position="691"/>
        <end position="712"/>
    </location>
</feature>
<dbReference type="Proteomes" id="UP000179227">
    <property type="component" value="Unassembled WGS sequence"/>
</dbReference>
<evidence type="ECO:0000313" key="3">
    <source>
        <dbReference type="Proteomes" id="UP000179227"/>
    </source>
</evidence>
<dbReference type="PANTHER" id="PTHR38454:SF1">
    <property type="entry name" value="INTEGRAL MEMBRANE PROTEIN"/>
    <property type="match status" value="1"/>
</dbReference>
<proteinExistence type="predicted"/>
<keyword evidence="1" id="KW-1133">Transmembrane helix</keyword>
<feature type="transmembrane region" description="Helical" evidence="1">
    <location>
        <begin position="9"/>
        <end position="28"/>
    </location>
</feature>
<dbReference type="InterPro" id="IPR018580">
    <property type="entry name" value="Uncharacterised_YfhO"/>
</dbReference>
<evidence type="ECO:0008006" key="4">
    <source>
        <dbReference type="Google" id="ProtNLM"/>
    </source>
</evidence>
<keyword evidence="1" id="KW-0812">Transmembrane</keyword>
<feature type="transmembrane region" description="Helical" evidence="1">
    <location>
        <begin position="224"/>
        <end position="244"/>
    </location>
</feature>
<evidence type="ECO:0000313" key="2">
    <source>
        <dbReference type="EMBL" id="OGE08906.1"/>
    </source>
</evidence>
<keyword evidence="1" id="KW-0472">Membrane</keyword>
<accession>A0A1F5HXS4</accession>
<feature type="transmembrane region" description="Helical" evidence="1">
    <location>
        <begin position="191"/>
        <end position="212"/>
    </location>
</feature>
<comment type="caution">
    <text evidence="2">The sequence shown here is derived from an EMBL/GenBank/DDBJ whole genome shotgun (WGS) entry which is preliminary data.</text>
</comment>
<name>A0A1F5HXS4_9BACT</name>
<reference evidence="2 3" key="1">
    <citation type="journal article" date="2016" name="Nat. Commun.">
        <title>Thousands of microbial genomes shed light on interconnected biogeochemical processes in an aquifer system.</title>
        <authorList>
            <person name="Anantharaman K."/>
            <person name="Brown C.T."/>
            <person name="Hug L.A."/>
            <person name="Sharon I."/>
            <person name="Castelle C.J."/>
            <person name="Probst A.J."/>
            <person name="Thomas B.C."/>
            <person name="Singh A."/>
            <person name="Wilkins M.J."/>
            <person name="Karaoz U."/>
            <person name="Brodie E.L."/>
            <person name="Williams K.H."/>
            <person name="Hubbard S.S."/>
            <person name="Banfield J.F."/>
        </authorList>
    </citation>
    <scope>NUCLEOTIDE SEQUENCE [LARGE SCALE GENOMIC DNA]</scope>
</reference>
<feature type="transmembrane region" description="Helical" evidence="1">
    <location>
        <begin position="305"/>
        <end position="324"/>
    </location>
</feature>
<feature type="transmembrane region" description="Helical" evidence="1">
    <location>
        <begin position="397"/>
        <end position="417"/>
    </location>
</feature>
<organism evidence="2 3">
    <name type="scientific">Candidatus Curtissbacteria bacterium RIFCSPLOWO2_01_FULL_42_26</name>
    <dbReference type="NCBI Taxonomy" id="1797729"/>
    <lineage>
        <taxon>Bacteria</taxon>
        <taxon>Candidatus Curtissiibacteriota</taxon>
    </lineage>
</organism>
<dbReference type="STRING" id="1797729.A3A60_00955"/>
<dbReference type="EMBL" id="MFBS01000030">
    <property type="protein sequence ID" value="OGE08906.1"/>
    <property type="molecule type" value="Genomic_DNA"/>
</dbReference>
<feature type="transmembrane region" description="Helical" evidence="1">
    <location>
        <begin position="131"/>
        <end position="149"/>
    </location>
</feature>
<protein>
    <recommendedName>
        <fullName evidence="4">Membrane protein 6-pyruvoyl-tetrahydropterin synthase-related domain-containing protein</fullName>
    </recommendedName>
</protein>
<feature type="transmembrane region" description="Helical" evidence="1">
    <location>
        <begin position="331"/>
        <end position="349"/>
    </location>
</feature>